<dbReference type="AlphaFoldDB" id="A0AAN4HJY3"/>
<dbReference type="Proteomes" id="UP000013487">
    <property type="component" value="Unassembled WGS sequence"/>
</dbReference>
<evidence type="ECO:0000313" key="2">
    <source>
        <dbReference type="Proteomes" id="UP000013487"/>
    </source>
</evidence>
<organism evidence="1 2">
    <name type="scientific">Bacillus thuringiensis T01-328</name>
    <dbReference type="NCBI Taxonomy" id="1324966"/>
    <lineage>
        <taxon>Bacteria</taxon>
        <taxon>Bacillati</taxon>
        <taxon>Bacillota</taxon>
        <taxon>Bacilli</taxon>
        <taxon>Bacillales</taxon>
        <taxon>Bacillaceae</taxon>
        <taxon>Bacillus</taxon>
        <taxon>Bacillus cereus group</taxon>
    </lineage>
</organism>
<dbReference type="EMBL" id="ARXZ02000004">
    <property type="protein sequence ID" value="ERI00916.1"/>
    <property type="molecule type" value="Genomic_DNA"/>
</dbReference>
<reference evidence="1 2" key="1">
    <citation type="journal article" date="2013" name="Genome Announc.">
        <title>Draft Genome Sequence of Bacillus thuringiensis var. thuringiensis Strain T01-328, a Brazilian Isolate That Produces a Soluble Pesticide Protein, Cry1Ia.</title>
        <authorList>
            <person name="Varani A.M."/>
            <person name="Lemos M.V."/>
            <person name="Fernandes C.C."/>
            <person name="Lemos E.G."/>
            <person name="Alves E.C."/>
            <person name="Desiderio J.A."/>
        </authorList>
    </citation>
    <scope>NUCLEOTIDE SEQUENCE [LARGE SCALE GENOMIC DNA]</scope>
    <source>
        <strain evidence="1 2">T01-328</strain>
    </source>
</reference>
<accession>A0AAN4HJY3</accession>
<proteinExistence type="predicted"/>
<sequence>MINRFFKDMPKELNTTGKWRIEILAIFPMKENVVYSTTYQGRLWVAYIKVRLKALLKDWSTSGDYYGVGWRIKKES</sequence>
<protein>
    <submittedName>
        <fullName evidence="1">Uncharacterized protein</fullName>
    </submittedName>
</protein>
<gene>
    <name evidence="1" type="ORF">BTCBT_002471</name>
</gene>
<name>A0AAN4HJY3_BACTU</name>
<comment type="caution">
    <text evidence="1">The sequence shown here is derived from an EMBL/GenBank/DDBJ whole genome shotgun (WGS) entry which is preliminary data.</text>
</comment>
<evidence type="ECO:0000313" key="1">
    <source>
        <dbReference type="EMBL" id="ERI00916.1"/>
    </source>
</evidence>
<dbReference type="RefSeq" id="WP_000610361.1">
    <property type="nucleotide sequence ID" value="NZ_ARXZ02000004.1"/>
</dbReference>